<dbReference type="InterPro" id="IPR053013">
    <property type="entry name" value="LAT"/>
</dbReference>
<dbReference type="PANTHER" id="PTHR34815:SF2">
    <property type="entry name" value="N-ACETYLTRANSFERASE DOMAIN-CONTAINING PROTEIN"/>
    <property type="match status" value="1"/>
</dbReference>
<keyword evidence="2" id="KW-1185">Reference proteome</keyword>
<accession>A0ABD3G0M4</accession>
<gene>
    <name evidence="1" type="ORF">V7S43_002679</name>
</gene>
<reference evidence="1 2" key="1">
    <citation type="submission" date="2024-09" db="EMBL/GenBank/DDBJ databases">
        <title>Genome sequencing and assembly of Phytophthora oleae, isolate VK10A, causative agent of rot of olive drupes.</title>
        <authorList>
            <person name="Conti Taguali S."/>
            <person name="Riolo M."/>
            <person name="La Spada F."/>
            <person name="Cacciola S.O."/>
            <person name="Dionisio G."/>
        </authorList>
    </citation>
    <scope>NUCLEOTIDE SEQUENCE [LARGE SCALE GENOMIC DNA]</scope>
    <source>
        <strain evidence="1 2">VK10A</strain>
    </source>
</reference>
<organism evidence="1 2">
    <name type="scientific">Phytophthora oleae</name>
    <dbReference type="NCBI Taxonomy" id="2107226"/>
    <lineage>
        <taxon>Eukaryota</taxon>
        <taxon>Sar</taxon>
        <taxon>Stramenopiles</taxon>
        <taxon>Oomycota</taxon>
        <taxon>Peronosporomycetes</taxon>
        <taxon>Peronosporales</taxon>
        <taxon>Peronosporaceae</taxon>
        <taxon>Phytophthora</taxon>
    </lineage>
</organism>
<dbReference type="AlphaFoldDB" id="A0ABD3G0M4"/>
<dbReference type="EMBL" id="JBIMZQ010000004">
    <property type="protein sequence ID" value="KAL3672014.1"/>
    <property type="molecule type" value="Genomic_DNA"/>
</dbReference>
<evidence type="ECO:0000313" key="1">
    <source>
        <dbReference type="EMBL" id="KAL3672014.1"/>
    </source>
</evidence>
<protein>
    <submittedName>
        <fullName evidence="1">Uncharacterized protein</fullName>
    </submittedName>
</protein>
<proteinExistence type="predicted"/>
<dbReference type="PANTHER" id="PTHR34815">
    <property type="entry name" value="LYSINE ACETYLTRANSFERASE"/>
    <property type="match status" value="1"/>
</dbReference>
<comment type="caution">
    <text evidence="1">The sequence shown here is derived from an EMBL/GenBank/DDBJ whole genome shotgun (WGS) entry which is preliminary data.</text>
</comment>
<dbReference type="Proteomes" id="UP001632037">
    <property type="component" value="Unassembled WGS sequence"/>
</dbReference>
<evidence type="ECO:0000313" key="2">
    <source>
        <dbReference type="Proteomes" id="UP001632037"/>
    </source>
</evidence>
<name>A0ABD3G0M4_9STRA</name>
<sequence length="98" mass="11212">MVKYRVVRLTEEALKAQCTTNDYEEWGAPTLDLPQYQLNDELQRATPFSQQGLIVWALVEDNGNSNLVAGQTVLYCHCESHRFDCVVRRSSGDIERGY</sequence>